<evidence type="ECO:0000256" key="8">
    <source>
        <dbReference type="HAMAP-Rule" id="MF_00054"/>
    </source>
</evidence>
<dbReference type="GO" id="GO:0032790">
    <property type="term" value="P:ribosome disassembly"/>
    <property type="evidence" value="ECO:0007669"/>
    <property type="project" value="TreeGrafter"/>
</dbReference>
<dbReference type="Pfam" id="PF03144">
    <property type="entry name" value="GTP_EFTU_D2"/>
    <property type="match status" value="1"/>
</dbReference>
<comment type="caution">
    <text evidence="10">The sequence shown here is derived from an EMBL/GenBank/DDBJ whole genome shotgun (WGS) entry which is preliminary data.</text>
</comment>
<dbReference type="FunFam" id="3.30.230.10:FF:000003">
    <property type="entry name" value="Elongation factor G"/>
    <property type="match status" value="1"/>
</dbReference>
<dbReference type="CDD" id="cd16262">
    <property type="entry name" value="EFG_III"/>
    <property type="match status" value="1"/>
</dbReference>
<dbReference type="GO" id="GO:0005525">
    <property type="term" value="F:GTP binding"/>
    <property type="evidence" value="ECO:0007669"/>
    <property type="project" value="UniProtKB-UniRule"/>
</dbReference>
<dbReference type="PROSITE" id="PS51722">
    <property type="entry name" value="G_TR_2"/>
    <property type="match status" value="1"/>
</dbReference>
<dbReference type="Proteomes" id="UP000286806">
    <property type="component" value="Unassembled WGS sequence"/>
</dbReference>
<comment type="similarity">
    <text evidence="1 8">Belongs to the TRAFAC class translation factor GTPase superfamily. Classic translation factor GTPase family. EF-G/EF-2 subfamily.</text>
</comment>
<dbReference type="InterPro" id="IPR020568">
    <property type="entry name" value="Ribosomal_Su5_D2-typ_SF"/>
</dbReference>
<dbReference type="InterPro" id="IPR000795">
    <property type="entry name" value="T_Tr_GTP-bd_dom"/>
</dbReference>
<dbReference type="InterPro" id="IPR014721">
    <property type="entry name" value="Ribsml_uS5_D2-typ_fold_subgr"/>
</dbReference>
<feature type="binding site" evidence="8">
    <location>
        <begin position="88"/>
        <end position="92"/>
    </location>
    <ligand>
        <name>GTP</name>
        <dbReference type="ChEBI" id="CHEBI:37565"/>
    </ligand>
</feature>
<keyword evidence="8" id="KW-0963">Cytoplasm</keyword>
<comment type="subcellular location">
    <subcellularLocation>
        <location evidence="8">Cytoplasm</location>
    </subcellularLocation>
</comment>
<dbReference type="NCBIfam" id="NF009381">
    <property type="entry name" value="PRK12740.1-5"/>
    <property type="match status" value="1"/>
</dbReference>
<dbReference type="Pfam" id="PF03764">
    <property type="entry name" value="EFG_IV"/>
    <property type="match status" value="1"/>
</dbReference>
<dbReference type="Pfam" id="PF14492">
    <property type="entry name" value="EFG_III"/>
    <property type="match status" value="1"/>
</dbReference>
<dbReference type="AlphaFoldDB" id="A0A401JGF0"/>
<dbReference type="InterPro" id="IPR000640">
    <property type="entry name" value="EFG_V-like"/>
</dbReference>
<keyword evidence="4 8" id="KW-0251">Elongation factor</keyword>
<dbReference type="CDD" id="cd01886">
    <property type="entry name" value="EF-G"/>
    <property type="match status" value="1"/>
</dbReference>
<dbReference type="FunFam" id="3.40.50.300:FF:000029">
    <property type="entry name" value="Elongation factor G"/>
    <property type="match status" value="1"/>
</dbReference>
<dbReference type="SMART" id="SM00889">
    <property type="entry name" value="EFG_IV"/>
    <property type="match status" value="1"/>
</dbReference>
<dbReference type="OrthoDB" id="9804431at2"/>
<dbReference type="Gene3D" id="3.30.70.870">
    <property type="entry name" value="Elongation Factor G (Translational Gtpase), domain 3"/>
    <property type="match status" value="1"/>
</dbReference>
<keyword evidence="6 8" id="KW-0342">GTP-binding</keyword>
<dbReference type="InterPro" id="IPR009022">
    <property type="entry name" value="EFG_III"/>
</dbReference>
<dbReference type="InterPro" id="IPR031157">
    <property type="entry name" value="G_TR_CS"/>
</dbReference>
<name>A0A401JGF0_9PROT</name>
<dbReference type="PROSITE" id="PS00301">
    <property type="entry name" value="G_TR_1"/>
    <property type="match status" value="1"/>
</dbReference>
<dbReference type="SUPFAM" id="SSF52540">
    <property type="entry name" value="P-loop containing nucleoside triphosphate hydrolases"/>
    <property type="match status" value="1"/>
</dbReference>
<dbReference type="InterPro" id="IPR004540">
    <property type="entry name" value="Transl_elong_EFG/EF2"/>
</dbReference>
<dbReference type="FunFam" id="3.30.70.240:FF:000001">
    <property type="entry name" value="Elongation factor G"/>
    <property type="match status" value="1"/>
</dbReference>
<dbReference type="Gene3D" id="3.30.70.240">
    <property type="match status" value="1"/>
</dbReference>
<dbReference type="PRINTS" id="PR00315">
    <property type="entry name" value="ELONGATNFCT"/>
</dbReference>
<dbReference type="InterPro" id="IPR009000">
    <property type="entry name" value="Transl_B-barrel_sf"/>
</dbReference>
<accession>A0A401JGF0</accession>
<evidence type="ECO:0000256" key="1">
    <source>
        <dbReference type="ARBA" id="ARBA00005870"/>
    </source>
</evidence>
<dbReference type="SMART" id="SM00838">
    <property type="entry name" value="EFG_C"/>
    <property type="match status" value="1"/>
</dbReference>
<feature type="binding site" evidence="8">
    <location>
        <begin position="142"/>
        <end position="145"/>
    </location>
    <ligand>
        <name>GTP</name>
        <dbReference type="ChEBI" id="CHEBI:37565"/>
    </ligand>
</feature>
<dbReference type="NCBIfam" id="TIGR00231">
    <property type="entry name" value="small_GTP"/>
    <property type="match status" value="1"/>
</dbReference>
<dbReference type="HAMAP" id="MF_00054_B">
    <property type="entry name" value="EF_G_EF_2_B"/>
    <property type="match status" value="1"/>
</dbReference>
<dbReference type="Gene3D" id="2.40.30.10">
    <property type="entry name" value="Translation factors"/>
    <property type="match status" value="1"/>
</dbReference>
<dbReference type="InterPro" id="IPR004161">
    <property type="entry name" value="EFTu-like_2"/>
</dbReference>
<evidence type="ECO:0000256" key="3">
    <source>
        <dbReference type="ARBA" id="ARBA00022741"/>
    </source>
</evidence>
<sequence length="696" mass="77409">MARKTPLERYRNIGISAHIDAGKTTTTERILYYTGVSHKIGEVHDGAATMDWMEQEQERGITITSAATTCFWKGMENNYPEHHINIIDTPGHVDFTIEVERSMRVLDGACMVYCAVGGVQPQSETVWRQANKYGVPRLAFVNKMDRTGANFLKVYEQMRLRLKANVVPIQLPIGAEEKFEGVVDLVKMKAIYWDDSTQGMKFDEREIPAHMLAECESWREKMVEAAAEASEELMNKYLEEGDLSAAEIKSALRIRTIASEIMPMLCGSAFKNKGVQAMLDAVIDYLPSPLDIPPVKGELENGEQGERKVSDDEPFSALAFKIMTDPFVGQLIFFRVYSGTMKSGDTIYNPIKGKKERIGRILQMHANQRAEIKEVHAGDIAAAVGLKEATTGDTLCDLNKTIILERMIFPEPVIHVAVEPKTKADQEKMGMALNRLAQEDPSFRVRTDEESGQTIISGMGELHLEILVDRMRREFGVEANVGAPQVAYREAIRKPVEVEGKFVKQSGGKGQYGHVWLKLEPNETGKGFEFVDAIKGGTVPREFIPAVEKGLRETLPNGVLAGFPVVDVKVTLFDGSYHDVDSNENAFKMAASMGFKDGMRKASPVLLEPMMAVEVETPEDYMGDVMGDLSSRRGMIQGMEDLPSGKAIKAEVPLAEMFGYSTTLRSMSQGRATYSMEFKHYSEAPKNVAEAIINKK</sequence>
<dbReference type="GO" id="GO:0003746">
    <property type="term" value="F:translation elongation factor activity"/>
    <property type="evidence" value="ECO:0007669"/>
    <property type="project" value="UniProtKB-UniRule"/>
</dbReference>
<proteinExistence type="inferred from homology"/>
<feature type="domain" description="Tr-type G" evidence="9">
    <location>
        <begin position="8"/>
        <end position="290"/>
    </location>
</feature>
<keyword evidence="3 8" id="KW-0547">Nucleotide-binding</keyword>
<dbReference type="InterPro" id="IPR005225">
    <property type="entry name" value="Small_GTP-bd"/>
</dbReference>
<dbReference type="RefSeq" id="WP_124705466.1">
    <property type="nucleotide sequence ID" value="NZ_BGOW01000025.1"/>
</dbReference>
<dbReference type="InterPro" id="IPR035649">
    <property type="entry name" value="EFG_V"/>
</dbReference>
<dbReference type="SUPFAM" id="SSF54211">
    <property type="entry name" value="Ribosomal protein S5 domain 2-like"/>
    <property type="match status" value="1"/>
</dbReference>
<dbReference type="SUPFAM" id="SSF50447">
    <property type="entry name" value="Translation proteins"/>
    <property type="match status" value="1"/>
</dbReference>
<dbReference type="Pfam" id="PF00679">
    <property type="entry name" value="EFG_C"/>
    <property type="match status" value="1"/>
</dbReference>
<dbReference type="SUPFAM" id="SSF54980">
    <property type="entry name" value="EF-G C-terminal domain-like"/>
    <property type="match status" value="2"/>
</dbReference>
<dbReference type="GO" id="GO:0005737">
    <property type="term" value="C:cytoplasm"/>
    <property type="evidence" value="ECO:0007669"/>
    <property type="project" value="UniProtKB-SubCell"/>
</dbReference>
<dbReference type="Pfam" id="PF00009">
    <property type="entry name" value="GTP_EFTU"/>
    <property type="match status" value="1"/>
</dbReference>
<dbReference type="Gene3D" id="3.30.230.10">
    <property type="match status" value="1"/>
</dbReference>
<dbReference type="InterPro" id="IPR035647">
    <property type="entry name" value="EFG_III/V"/>
</dbReference>
<dbReference type="EMBL" id="BGOW01000025">
    <property type="protein sequence ID" value="GBL46678.1"/>
    <property type="molecule type" value="Genomic_DNA"/>
</dbReference>
<feature type="binding site" evidence="8">
    <location>
        <begin position="17"/>
        <end position="24"/>
    </location>
    <ligand>
        <name>GTP</name>
        <dbReference type="ChEBI" id="CHEBI:37565"/>
    </ligand>
</feature>
<dbReference type="FunFam" id="3.30.70.870:FF:000001">
    <property type="entry name" value="Elongation factor G"/>
    <property type="match status" value="1"/>
</dbReference>
<keyword evidence="11" id="KW-1185">Reference proteome</keyword>
<protein>
    <recommendedName>
        <fullName evidence="2 8">Elongation factor G</fullName>
        <shortName evidence="8">EF-G</shortName>
    </recommendedName>
</protein>
<dbReference type="InterPro" id="IPR027417">
    <property type="entry name" value="P-loop_NTPase"/>
</dbReference>
<evidence type="ECO:0000259" key="9">
    <source>
        <dbReference type="PROSITE" id="PS51722"/>
    </source>
</evidence>
<evidence type="ECO:0000313" key="10">
    <source>
        <dbReference type="EMBL" id="GBL46678.1"/>
    </source>
</evidence>
<evidence type="ECO:0000256" key="2">
    <source>
        <dbReference type="ARBA" id="ARBA00017872"/>
    </source>
</evidence>
<dbReference type="CDD" id="cd04088">
    <property type="entry name" value="EFG_mtEFG_II"/>
    <property type="match status" value="1"/>
</dbReference>
<reference evidence="10 11" key="1">
    <citation type="journal article" date="2019" name="Front. Microbiol.">
        <title>Genomes of Neutrophilic Sulfur-Oxidizing Chemolithoautotrophs Representing 9 Proteobacterial Species From 8 Genera.</title>
        <authorList>
            <person name="Watanabe T."/>
            <person name="Kojima H."/>
            <person name="Umezawa K."/>
            <person name="Hori C."/>
            <person name="Takasuka T.E."/>
            <person name="Kato Y."/>
            <person name="Fukui M."/>
        </authorList>
    </citation>
    <scope>NUCLEOTIDE SEQUENCE [LARGE SCALE GENOMIC DNA]</scope>
    <source>
        <strain evidence="10 11">TTN</strain>
    </source>
</reference>
<gene>
    <name evidence="8" type="primary">fusA</name>
    <name evidence="10" type="ORF">SFMTTN_2503</name>
</gene>
<dbReference type="NCBIfam" id="TIGR00484">
    <property type="entry name" value="EF-G"/>
    <property type="match status" value="1"/>
</dbReference>
<dbReference type="NCBIfam" id="NF009379">
    <property type="entry name" value="PRK12740.1-3"/>
    <property type="match status" value="1"/>
</dbReference>
<dbReference type="GO" id="GO:0097216">
    <property type="term" value="F:guanosine tetraphosphate binding"/>
    <property type="evidence" value="ECO:0007669"/>
    <property type="project" value="UniProtKB-ARBA"/>
</dbReference>
<dbReference type="FunFam" id="2.40.30.10:FF:000006">
    <property type="entry name" value="Elongation factor G"/>
    <property type="match status" value="1"/>
</dbReference>
<dbReference type="InterPro" id="IPR041095">
    <property type="entry name" value="EFG_II"/>
</dbReference>
<dbReference type="GO" id="GO:0003924">
    <property type="term" value="F:GTPase activity"/>
    <property type="evidence" value="ECO:0007669"/>
    <property type="project" value="InterPro"/>
</dbReference>
<dbReference type="InterPro" id="IPR047872">
    <property type="entry name" value="EFG_IV"/>
</dbReference>
<dbReference type="CDD" id="cd01434">
    <property type="entry name" value="EFG_mtEFG1_IV"/>
    <property type="match status" value="1"/>
</dbReference>
<dbReference type="PANTHER" id="PTHR43261:SF1">
    <property type="entry name" value="RIBOSOME-RELEASING FACTOR 2, MITOCHONDRIAL"/>
    <property type="match status" value="1"/>
</dbReference>
<evidence type="ECO:0000256" key="6">
    <source>
        <dbReference type="ARBA" id="ARBA00023134"/>
    </source>
</evidence>
<keyword evidence="5 8" id="KW-0648">Protein biosynthesis</keyword>
<evidence type="ECO:0000256" key="4">
    <source>
        <dbReference type="ARBA" id="ARBA00022768"/>
    </source>
</evidence>
<dbReference type="CDD" id="cd03713">
    <property type="entry name" value="EFG_mtEFG_C"/>
    <property type="match status" value="1"/>
</dbReference>
<comment type="function">
    <text evidence="7 8">Catalyzes the GTP-dependent ribosomal translocation step during translation elongation. During this step, the ribosome changes from the pre-translocational (PRE) to the post-translocational (POST) state as the newly formed A-site-bound peptidyl-tRNA and P-site-bound deacylated tRNA move to the P and E sites, respectively. Catalyzes the coordinated movement of the two tRNA molecules, the mRNA and conformational changes in the ribosome.</text>
</comment>
<evidence type="ECO:0000256" key="5">
    <source>
        <dbReference type="ARBA" id="ARBA00022917"/>
    </source>
</evidence>
<evidence type="ECO:0000313" key="11">
    <source>
        <dbReference type="Proteomes" id="UP000286806"/>
    </source>
</evidence>
<dbReference type="Gene3D" id="3.40.50.300">
    <property type="entry name" value="P-loop containing nucleotide triphosphate hydrolases"/>
    <property type="match status" value="1"/>
</dbReference>
<dbReference type="PANTHER" id="PTHR43261">
    <property type="entry name" value="TRANSLATION ELONGATION FACTOR G-RELATED"/>
    <property type="match status" value="1"/>
</dbReference>
<evidence type="ECO:0000256" key="7">
    <source>
        <dbReference type="ARBA" id="ARBA00024731"/>
    </source>
</evidence>
<dbReference type="InterPro" id="IPR005517">
    <property type="entry name" value="Transl_elong_EFG/EF2_IV"/>
</dbReference>
<organism evidence="10 11">
    <name type="scientific">Sulfuriferula multivorans</name>
    <dbReference type="NCBI Taxonomy" id="1559896"/>
    <lineage>
        <taxon>Bacteria</taxon>
        <taxon>Pseudomonadati</taxon>
        <taxon>Pseudomonadota</taxon>
        <taxon>Betaproteobacteria</taxon>
        <taxon>Nitrosomonadales</taxon>
        <taxon>Sulfuricellaceae</taxon>
        <taxon>Sulfuriferula</taxon>
    </lineage>
</organism>